<protein>
    <submittedName>
        <fullName evidence="1">Uncharacterized protein</fullName>
    </submittedName>
</protein>
<keyword evidence="2" id="KW-1185">Reference proteome</keyword>
<dbReference type="EMBL" id="BRXW01000246">
    <property type="protein sequence ID" value="GMI16217.1"/>
    <property type="molecule type" value="Genomic_DNA"/>
</dbReference>
<dbReference type="AlphaFoldDB" id="A0A9W7KY77"/>
<comment type="caution">
    <text evidence="1">The sequence shown here is derived from an EMBL/GenBank/DDBJ whole genome shotgun (WGS) entry which is preliminary data.</text>
</comment>
<gene>
    <name evidence="1" type="ORF">TrLO_g12960</name>
</gene>
<dbReference type="Gene3D" id="1.25.40.10">
    <property type="entry name" value="Tetratricopeptide repeat domain"/>
    <property type="match status" value="1"/>
</dbReference>
<accession>A0A9W7KY77</accession>
<evidence type="ECO:0000313" key="2">
    <source>
        <dbReference type="Proteomes" id="UP001165122"/>
    </source>
</evidence>
<sequence length="141" mass="15711">MVKLGALAELRSPEFFNDKTLSIAVLRRSLEVLVLTAAPAGLGKERKLEILDICAALTRACVEVRDRDDFMRYLKQAYNGYIKALGPNHDKTIHMTEACFTLGSDLGDPRETDKQANALRDLAKREERALGAQHEVTLDVL</sequence>
<proteinExistence type="predicted"/>
<organism evidence="1 2">
    <name type="scientific">Triparma laevis f. longispina</name>
    <dbReference type="NCBI Taxonomy" id="1714387"/>
    <lineage>
        <taxon>Eukaryota</taxon>
        <taxon>Sar</taxon>
        <taxon>Stramenopiles</taxon>
        <taxon>Ochrophyta</taxon>
        <taxon>Bolidophyceae</taxon>
        <taxon>Parmales</taxon>
        <taxon>Triparmaceae</taxon>
        <taxon>Triparma</taxon>
    </lineage>
</organism>
<name>A0A9W7KY77_9STRA</name>
<reference evidence="2" key="1">
    <citation type="journal article" date="2023" name="Commun. Biol.">
        <title>Genome analysis of Parmales, the sister group of diatoms, reveals the evolutionary specialization of diatoms from phago-mixotrophs to photoautotrophs.</title>
        <authorList>
            <person name="Ban H."/>
            <person name="Sato S."/>
            <person name="Yoshikawa S."/>
            <person name="Yamada K."/>
            <person name="Nakamura Y."/>
            <person name="Ichinomiya M."/>
            <person name="Sato N."/>
            <person name="Blanc-Mathieu R."/>
            <person name="Endo H."/>
            <person name="Kuwata A."/>
            <person name="Ogata H."/>
        </authorList>
    </citation>
    <scope>NUCLEOTIDE SEQUENCE [LARGE SCALE GENOMIC DNA]</scope>
    <source>
        <strain evidence="2">NIES 3700</strain>
    </source>
</reference>
<evidence type="ECO:0000313" key="1">
    <source>
        <dbReference type="EMBL" id="GMI16217.1"/>
    </source>
</evidence>
<dbReference type="Proteomes" id="UP001165122">
    <property type="component" value="Unassembled WGS sequence"/>
</dbReference>
<dbReference type="InterPro" id="IPR011990">
    <property type="entry name" value="TPR-like_helical_dom_sf"/>
</dbReference>